<proteinExistence type="inferred from homology"/>
<dbReference type="EMBL" id="JARKIF010000007">
    <property type="protein sequence ID" value="KAJ7634723.1"/>
    <property type="molecule type" value="Genomic_DNA"/>
</dbReference>
<dbReference type="Gene3D" id="3.40.30.10">
    <property type="entry name" value="Glutaredoxin"/>
    <property type="match status" value="3"/>
</dbReference>
<dbReference type="Proteomes" id="UP001221142">
    <property type="component" value="Unassembled WGS sequence"/>
</dbReference>
<dbReference type="GO" id="GO:0006457">
    <property type="term" value="P:protein folding"/>
    <property type="evidence" value="ECO:0007669"/>
    <property type="project" value="TreeGrafter"/>
</dbReference>
<protein>
    <submittedName>
        <fullName evidence="5">Protein disulfide isomerase</fullName>
    </submittedName>
</protein>
<keyword evidence="5" id="KW-0413">Isomerase</keyword>
<feature type="signal peptide" evidence="3">
    <location>
        <begin position="1"/>
        <end position="35"/>
    </location>
</feature>
<accession>A0AAD7BZ32</accession>
<dbReference type="InterPro" id="IPR017937">
    <property type="entry name" value="Thioredoxin_CS"/>
</dbReference>
<evidence type="ECO:0000256" key="3">
    <source>
        <dbReference type="SAM" id="SignalP"/>
    </source>
</evidence>
<dbReference type="PANTHER" id="PTHR45672:SF3">
    <property type="entry name" value="THIOREDOXIN DOMAIN-CONTAINING PROTEIN 5"/>
    <property type="match status" value="1"/>
</dbReference>
<dbReference type="GO" id="GO:0005783">
    <property type="term" value="C:endoplasmic reticulum"/>
    <property type="evidence" value="ECO:0007669"/>
    <property type="project" value="TreeGrafter"/>
</dbReference>
<evidence type="ECO:0000256" key="1">
    <source>
        <dbReference type="ARBA" id="ARBA00006347"/>
    </source>
</evidence>
<reference evidence="5" key="1">
    <citation type="submission" date="2023-03" db="EMBL/GenBank/DDBJ databases">
        <title>Massive genome expansion in bonnet fungi (Mycena s.s.) driven by repeated elements and novel gene families across ecological guilds.</title>
        <authorList>
            <consortium name="Lawrence Berkeley National Laboratory"/>
            <person name="Harder C.B."/>
            <person name="Miyauchi S."/>
            <person name="Viragh M."/>
            <person name="Kuo A."/>
            <person name="Thoen E."/>
            <person name="Andreopoulos B."/>
            <person name="Lu D."/>
            <person name="Skrede I."/>
            <person name="Drula E."/>
            <person name="Henrissat B."/>
            <person name="Morin E."/>
            <person name="Kohler A."/>
            <person name="Barry K."/>
            <person name="LaButti K."/>
            <person name="Morin E."/>
            <person name="Salamov A."/>
            <person name="Lipzen A."/>
            <person name="Mereny Z."/>
            <person name="Hegedus B."/>
            <person name="Baldrian P."/>
            <person name="Stursova M."/>
            <person name="Weitz H."/>
            <person name="Taylor A."/>
            <person name="Grigoriev I.V."/>
            <person name="Nagy L.G."/>
            <person name="Martin F."/>
            <person name="Kauserud H."/>
        </authorList>
    </citation>
    <scope>NUCLEOTIDE SEQUENCE</scope>
    <source>
        <strain evidence="5">9284</strain>
    </source>
</reference>
<feature type="domain" description="Thioredoxin" evidence="4">
    <location>
        <begin position="13"/>
        <end position="139"/>
    </location>
</feature>
<evidence type="ECO:0000313" key="6">
    <source>
        <dbReference type="Proteomes" id="UP001221142"/>
    </source>
</evidence>
<organism evidence="5 6">
    <name type="scientific">Roridomyces roridus</name>
    <dbReference type="NCBI Taxonomy" id="1738132"/>
    <lineage>
        <taxon>Eukaryota</taxon>
        <taxon>Fungi</taxon>
        <taxon>Dikarya</taxon>
        <taxon>Basidiomycota</taxon>
        <taxon>Agaricomycotina</taxon>
        <taxon>Agaricomycetes</taxon>
        <taxon>Agaricomycetidae</taxon>
        <taxon>Agaricales</taxon>
        <taxon>Marasmiineae</taxon>
        <taxon>Mycenaceae</taxon>
        <taxon>Roridomyces</taxon>
    </lineage>
</organism>
<dbReference type="PROSITE" id="PS00194">
    <property type="entry name" value="THIOREDOXIN_1"/>
    <property type="match status" value="1"/>
</dbReference>
<comment type="caution">
    <text evidence="5">The sequence shown here is derived from an EMBL/GenBank/DDBJ whole genome shotgun (WGS) entry which is preliminary data.</text>
</comment>
<comment type="similarity">
    <text evidence="1">Belongs to the protein disulfide isomerase family.</text>
</comment>
<evidence type="ECO:0000259" key="4">
    <source>
        <dbReference type="PROSITE" id="PS51352"/>
    </source>
</evidence>
<dbReference type="InterPro" id="IPR051063">
    <property type="entry name" value="PDI"/>
</dbReference>
<feature type="domain" description="Thioredoxin" evidence="4">
    <location>
        <begin position="143"/>
        <end position="265"/>
    </location>
</feature>
<dbReference type="GO" id="GO:0003756">
    <property type="term" value="F:protein disulfide isomerase activity"/>
    <property type="evidence" value="ECO:0007669"/>
    <property type="project" value="TreeGrafter"/>
</dbReference>
<sequence>MRWSTMLGALQELPVSVLLASFALVCAALPAQTAALKPPLTPDNFKSTIAEGVWFVEHFSPYCGHCRAFLPTWESLVASEPKGVQLAQVDCSVNGDLCDANGIKGYPQLNLYRDGEFVEKYKGNRDFDLLTEYLAKHVEPASPPPPPPPPAVVSEPLNPHGEVLVLEPDNFYATLEKGATFIKFYAPWCGHCKKLAPTWKQLAKSAKDKVTIAEVNCEDHKKLCDSQGVEGFPTLVYYPPGGPKSEYTSGRKFDQLKSFVDKASASALQAIQPEEVDAYVTENPAIYLLLHPAGDSELLKTIARLAAPLLGSPLIFTSPAPALFERFKVPESAPWAVVALKDRNPHTAAAMYIGGTTLDTNGDLPAWLLANRLPTFMELTQDTFQSVMNAPHAPLVVIAAVDATTRDKVAERFRDMAMKWRVRTGGTGISHGRSVVFTWMDAERWESWMKSMYGIRKSRSGEIEDAGVVIADHKILKYYDTEQSNTPIKLTSPSIFSALEGAADGTLRAKNSENIVERIARYLNAKLTSIEKNILERPFYALGLLSLSLVAMYSVLRRCLGDDSAYDRDSKSGR</sequence>
<dbReference type="SUPFAM" id="SSF52833">
    <property type="entry name" value="Thioredoxin-like"/>
    <property type="match status" value="2"/>
</dbReference>
<dbReference type="PANTHER" id="PTHR45672">
    <property type="entry name" value="PROTEIN DISULFIDE-ISOMERASE C17H9.14C-RELATED"/>
    <property type="match status" value="1"/>
</dbReference>
<dbReference type="PROSITE" id="PS51352">
    <property type="entry name" value="THIOREDOXIN_2"/>
    <property type="match status" value="2"/>
</dbReference>
<name>A0AAD7BZ32_9AGAR</name>
<dbReference type="AlphaFoldDB" id="A0AAD7BZ32"/>
<feature type="non-terminal residue" evidence="5">
    <location>
        <position position="574"/>
    </location>
</feature>
<dbReference type="PRINTS" id="PR00421">
    <property type="entry name" value="THIOREDOXIN"/>
</dbReference>
<feature type="chain" id="PRO_5042296589" evidence="3">
    <location>
        <begin position="36"/>
        <end position="574"/>
    </location>
</feature>
<keyword evidence="2 3" id="KW-0732">Signal</keyword>
<keyword evidence="6" id="KW-1185">Reference proteome</keyword>
<dbReference type="Pfam" id="PF00085">
    <property type="entry name" value="Thioredoxin"/>
    <property type="match status" value="2"/>
</dbReference>
<gene>
    <name evidence="5" type="ORF">FB45DRAFT_909664</name>
</gene>
<dbReference type="InterPro" id="IPR036249">
    <property type="entry name" value="Thioredoxin-like_sf"/>
</dbReference>
<evidence type="ECO:0000313" key="5">
    <source>
        <dbReference type="EMBL" id="KAJ7634723.1"/>
    </source>
</evidence>
<dbReference type="InterPro" id="IPR013766">
    <property type="entry name" value="Thioredoxin_domain"/>
</dbReference>
<evidence type="ECO:0000256" key="2">
    <source>
        <dbReference type="ARBA" id="ARBA00022729"/>
    </source>
</evidence>